<dbReference type="InterPro" id="IPR036396">
    <property type="entry name" value="Cyt_P450_sf"/>
</dbReference>
<name>A0AAJ0HAI9_9PEZI</name>
<dbReference type="InterPro" id="IPR001128">
    <property type="entry name" value="Cyt_P450"/>
</dbReference>
<dbReference type="GO" id="GO:0020037">
    <property type="term" value="F:heme binding"/>
    <property type="evidence" value="ECO:0007669"/>
    <property type="project" value="InterPro"/>
</dbReference>
<dbReference type="PANTHER" id="PTHR24287:SF1">
    <property type="entry name" value="P450, PUTATIVE (EUROFUNG)-RELATED"/>
    <property type="match status" value="1"/>
</dbReference>
<feature type="transmembrane region" description="Helical" evidence="10">
    <location>
        <begin position="26"/>
        <end position="44"/>
    </location>
</feature>
<protein>
    <submittedName>
        <fullName evidence="11">Cytochrome P450 alkane hydroxylase</fullName>
    </submittedName>
</protein>
<dbReference type="PRINTS" id="PR01239">
    <property type="entry name" value="EP450IICYP52"/>
</dbReference>
<comment type="similarity">
    <text evidence="2 8">Belongs to the cytochrome P450 family.</text>
</comment>
<keyword evidence="3 8" id="KW-0349">Heme</keyword>
<keyword evidence="6 8" id="KW-0408">Iron</keyword>
<evidence type="ECO:0000256" key="2">
    <source>
        <dbReference type="ARBA" id="ARBA00010617"/>
    </source>
</evidence>
<comment type="cofactor">
    <cofactor evidence="1">
        <name>heme</name>
        <dbReference type="ChEBI" id="CHEBI:30413"/>
    </cofactor>
</comment>
<reference evidence="11" key="1">
    <citation type="journal article" date="2023" name="Mol. Phylogenet. Evol.">
        <title>Genome-scale phylogeny and comparative genomics of the fungal order Sordariales.</title>
        <authorList>
            <person name="Hensen N."/>
            <person name="Bonometti L."/>
            <person name="Westerberg I."/>
            <person name="Brannstrom I.O."/>
            <person name="Guillou S."/>
            <person name="Cros-Aarteil S."/>
            <person name="Calhoun S."/>
            <person name="Haridas S."/>
            <person name="Kuo A."/>
            <person name="Mondo S."/>
            <person name="Pangilinan J."/>
            <person name="Riley R."/>
            <person name="LaButti K."/>
            <person name="Andreopoulos B."/>
            <person name="Lipzen A."/>
            <person name="Chen C."/>
            <person name="Yan M."/>
            <person name="Daum C."/>
            <person name="Ng V."/>
            <person name="Clum A."/>
            <person name="Steindorff A."/>
            <person name="Ohm R.A."/>
            <person name="Martin F."/>
            <person name="Silar P."/>
            <person name="Natvig D.O."/>
            <person name="Lalanne C."/>
            <person name="Gautier V."/>
            <person name="Ament-Velasquez S.L."/>
            <person name="Kruys A."/>
            <person name="Hutchinson M.I."/>
            <person name="Powell A.J."/>
            <person name="Barry K."/>
            <person name="Miller A.N."/>
            <person name="Grigoriev I.V."/>
            <person name="Debuchy R."/>
            <person name="Gladieux P."/>
            <person name="Hiltunen Thoren M."/>
            <person name="Johannesson H."/>
        </authorList>
    </citation>
    <scope>NUCLEOTIDE SEQUENCE</scope>
    <source>
        <strain evidence="11">CBS 955.72</strain>
    </source>
</reference>
<dbReference type="PROSITE" id="PS00086">
    <property type="entry name" value="CYTOCHROME_P450"/>
    <property type="match status" value="1"/>
</dbReference>
<evidence type="ECO:0000256" key="1">
    <source>
        <dbReference type="ARBA" id="ARBA00001971"/>
    </source>
</evidence>
<dbReference type="GO" id="GO:0016712">
    <property type="term" value="F:oxidoreductase activity, acting on paired donors, with incorporation or reduction of molecular oxygen, reduced flavin or flavoprotein as one donor, and incorporation of one atom of oxygen"/>
    <property type="evidence" value="ECO:0007669"/>
    <property type="project" value="InterPro"/>
</dbReference>
<dbReference type="InterPro" id="IPR002974">
    <property type="entry name" value="Cyt_P450_E_CYP52_ascomycetes"/>
</dbReference>
<organism evidence="11 12">
    <name type="scientific">Lasiosphaeria hispida</name>
    <dbReference type="NCBI Taxonomy" id="260671"/>
    <lineage>
        <taxon>Eukaryota</taxon>
        <taxon>Fungi</taxon>
        <taxon>Dikarya</taxon>
        <taxon>Ascomycota</taxon>
        <taxon>Pezizomycotina</taxon>
        <taxon>Sordariomycetes</taxon>
        <taxon>Sordariomycetidae</taxon>
        <taxon>Sordariales</taxon>
        <taxon>Lasiosphaeriaceae</taxon>
        <taxon>Lasiosphaeria</taxon>
    </lineage>
</organism>
<keyword evidence="10" id="KW-0812">Transmembrane</keyword>
<dbReference type="AlphaFoldDB" id="A0AAJ0HAI9"/>
<sequence length="560" mass="63162">MSFTQNSSAAGPASVGETPEPGPHNAVRIIAITLLLALFSYIYLGRANKKKLEEAIAKQHHCEPVLPYLPYKWPLALDLLKRQFEILLSDHAFEGLTPYFAVAATCCIHLFGATGYFTTDPDNIEAIISTNFEDYGLGSRRSAFLPLIGEGIFSQDGQAWKRSRELVRRQFVRVQKQTLQVLTPLVGELLSSIQGAASPEGLVDLKPFMFEYTLNTTTNLLFGEPHSSMSKEERDAVRDNFDYASFGCVGIRARLADLGWLYSPSKFRKSCKAVRDWATFFAAKAFKYKDEFGEEAAMEKYAFIIDLWKEMQDFDLVRDQLLHILLAGRDSTASLLCWTFFHLVRNRDVLERLKQEIASVPTDGDITREQVQKLPFLRCCLNETLRLYPTPPLNIRFANKPTVLPRGGGADGMSPVLLPEGAGIAWSTYHLHRLESIYGTDSRIYRPQRWESGELLKKARPGAGYLDFHGGPRLCLGKDFALTEASYAIIRILQKFPNMRLAPGVPNEPVGAEKTGLYCWSISYRWYTCIVDVVRPSKRRKGVQGIKLLQMTKSPRKPLL</sequence>
<feature type="region of interest" description="Disordered" evidence="9">
    <location>
        <begin position="1"/>
        <end position="20"/>
    </location>
</feature>
<evidence type="ECO:0000256" key="3">
    <source>
        <dbReference type="ARBA" id="ARBA00022617"/>
    </source>
</evidence>
<keyword evidence="5 8" id="KW-0560">Oxidoreductase</keyword>
<dbReference type="Proteomes" id="UP001275084">
    <property type="component" value="Unassembled WGS sequence"/>
</dbReference>
<keyword evidence="7 8" id="KW-0503">Monooxygenase</keyword>
<evidence type="ECO:0000256" key="6">
    <source>
        <dbReference type="ARBA" id="ARBA00023004"/>
    </source>
</evidence>
<reference evidence="11" key="2">
    <citation type="submission" date="2023-06" db="EMBL/GenBank/DDBJ databases">
        <authorList>
            <consortium name="Lawrence Berkeley National Laboratory"/>
            <person name="Haridas S."/>
            <person name="Hensen N."/>
            <person name="Bonometti L."/>
            <person name="Westerberg I."/>
            <person name="Brannstrom I.O."/>
            <person name="Guillou S."/>
            <person name="Cros-Aarteil S."/>
            <person name="Calhoun S."/>
            <person name="Kuo A."/>
            <person name="Mondo S."/>
            <person name="Pangilinan J."/>
            <person name="Riley R."/>
            <person name="Labutti K."/>
            <person name="Andreopoulos B."/>
            <person name="Lipzen A."/>
            <person name="Chen C."/>
            <person name="Yanf M."/>
            <person name="Daum C."/>
            <person name="Ng V."/>
            <person name="Clum A."/>
            <person name="Steindorff A."/>
            <person name="Ohm R."/>
            <person name="Martin F."/>
            <person name="Silar P."/>
            <person name="Natvig D."/>
            <person name="Lalanne C."/>
            <person name="Gautier V."/>
            <person name="Ament-Velasquez S.L."/>
            <person name="Kruys A."/>
            <person name="Hutchinson M.I."/>
            <person name="Powell A.J."/>
            <person name="Barry K."/>
            <person name="Miller A.N."/>
            <person name="Grigoriev I.V."/>
            <person name="Debuchy R."/>
            <person name="Gladieux P."/>
            <person name="Thoren M.H."/>
            <person name="Johannesson H."/>
        </authorList>
    </citation>
    <scope>NUCLEOTIDE SEQUENCE</scope>
    <source>
        <strain evidence="11">CBS 955.72</strain>
    </source>
</reference>
<comment type="caution">
    <text evidence="11">The sequence shown here is derived from an EMBL/GenBank/DDBJ whole genome shotgun (WGS) entry which is preliminary data.</text>
</comment>
<evidence type="ECO:0000256" key="4">
    <source>
        <dbReference type="ARBA" id="ARBA00022723"/>
    </source>
</evidence>
<keyword evidence="10" id="KW-1133">Transmembrane helix</keyword>
<evidence type="ECO:0000256" key="8">
    <source>
        <dbReference type="RuleBase" id="RU000461"/>
    </source>
</evidence>
<proteinExistence type="inferred from homology"/>
<evidence type="ECO:0000256" key="9">
    <source>
        <dbReference type="SAM" id="MobiDB-lite"/>
    </source>
</evidence>
<keyword evidence="10" id="KW-0472">Membrane</keyword>
<dbReference type="Pfam" id="PF00067">
    <property type="entry name" value="p450"/>
    <property type="match status" value="1"/>
</dbReference>
<dbReference type="GO" id="GO:0005506">
    <property type="term" value="F:iron ion binding"/>
    <property type="evidence" value="ECO:0007669"/>
    <property type="project" value="InterPro"/>
</dbReference>
<evidence type="ECO:0000256" key="7">
    <source>
        <dbReference type="ARBA" id="ARBA00023033"/>
    </source>
</evidence>
<evidence type="ECO:0000313" key="11">
    <source>
        <dbReference type="EMBL" id="KAK3346013.1"/>
    </source>
</evidence>
<dbReference type="Gene3D" id="1.10.630.10">
    <property type="entry name" value="Cytochrome P450"/>
    <property type="match status" value="1"/>
</dbReference>
<dbReference type="InterPro" id="IPR017972">
    <property type="entry name" value="Cyt_P450_CS"/>
</dbReference>
<accession>A0AAJ0HAI9</accession>
<dbReference type="InterPro" id="IPR047146">
    <property type="entry name" value="Cyt_P450_E_CYP52_fungi"/>
</dbReference>
<gene>
    <name evidence="11" type="ORF">B0T25DRAFT_506124</name>
</gene>
<evidence type="ECO:0000256" key="10">
    <source>
        <dbReference type="SAM" id="Phobius"/>
    </source>
</evidence>
<dbReference type="PANTHER" id="PTHR24287">
    <property type="entry name" value="P450, PUTATIVE (EUROFUNG)-RELATED"/>
    <property type="match status" value="1"/>
</dbReference>
<keyword evidence="4 8" id="KW-0479">Metal-binding</keyword>
<keyword evidence="12" id="KW-1185">Reference proteome</keyword>
<evidence type="ECO:0000313" key="12">
    <source>
        <dbReference type="Proteomes" id="UP001275084"/>
    </source>
</evidence>
<dbReference type="EMBL" id="JAUIQD010000006">
    <property type="protein sequence ID" value="KAK3346013.1"/>
    <property type="molecule type" value="Genomic_DNA"/>
</dbReference>
<dbReference type="PRINTS" id="PR00385">
    <property type="entry name" value="P450"/>
</dbReference>
<dbReference type="SUPFAM" id="SSF48264">
    <property type="entry name" value="Cytochrome P450"/>
    <property type="match status" value="1"/>
</dbReference>
<evidence type="ECO:0000256" key="5">
    <source>
        <dbReference type="ARBA" id="ARBA00023002"/>
    </source>
</evidence>